<name>A0ABZ0YZE2_9CAUD</name>
<protein>
    <submittedName>
        <fullName evidence="1">Uncharacterized protein</fullName>
    </submittedName>
</protein>
<sequence>MNIEKLKNIADYKSRVSLISLFGDDKISEDIETDIPDKLKKLHEHMKSLYTKGYLDCMRNATIGMSMDNE</sequence>
<dbReference type="Proteomes" id="UP001348805">
    <property type="component" value="Segment"/>
</dbReference>
<evidence type="ECO:0000313" key="1">
    <source>
        <dbReference type="EMBL" id="WQJ51184.1"/>
    </source>
</evidence>
<evidence type="ECO:0000313" key="2">
    <source>
        <dbReference type="Proteomes" id="UP001348805"/>
    </source>
</evidence>
<reference evidence="1 2" key="1">
    <citation type="submission" date="2023-11" db="EMBL/GenBank/DDBJ databases">
        <authorList>
            <person name="Cook R."/>
            <person name="Crisci M."/>
            <person name="Pye H."/>
            <person name="Adriaenssens E."/>
            <person name="Santini J."/>
        </authorList>
    </citation>
    <scope>NUCLEOTIDE SEQUENCE [LARGE SCALE GENOMIC DNA]</scope>
    <source>
        <strain evidence="1">Lak_Megaphage_RVC_AP3_GC26</strain>
    </source>
</reference>
<keyword evidence="2" id="KW-1185">Reference proteome</keyword>
<organism evidence="1 2">
    <name type="scientific">phage Lak_Megaphage_RVC_AP3_GC26</name>
    <dbReference type="NCBI Taxonomy" id="3109225"/>
    <lineage>
        <taxon>Viruses</taxon>
        <taxon>Duplodnaviria</taxon>
        <taxon>Heunggongvirae</taxon>
        <taxon>Uroviricota</taxon>
        <taxon>Caudoviricetes</taxon>
        <taxon>Caudoviricetes code 15 clade</taxon>
    </lineage>
</organism>
<accession>A0ABZ0YZE2</accession>
<proteinExistence type="predicted"/>
<dbReference type="EMBL" id="OR769219">
    <property type="protein sequence ID" value="WQJ51184.1"/>
    <property type="molecule type" value="Genomic_DNA"/>
</dbReference>